<proteinExistence type="predicted"/>
<reference evidence="1 2" key="1">
    <citation type="journal article" date="2016" name="Nat. Commun.">
        <title>Thousands of microbial genomes shed light on interconnected biogeochemical processes in an aquifer system.</title>
        <authorList>
            <person name="Anantharaman K."/>
            <person name="Brown C.T."/>
            <person name="Hug L.A."/>
            <person name="Sharon I."/>
            <person name="Castelle C.J."/>
            <person name="Probst A.J."/>
            <person name="Thomas B.C."/>
            <person name="Singh A."/>
            <person name="Wilkins M.J."/>
            <person name="Karaoz U."/>
            <person name="Brodie E.L."/>
            <person name="Williams K.H."/>
            <person name="Hubbard S.S."/>
            <person name="Banfield J.F."/>
        </authorList>
    </citation>
    <scope>NUCLEOTIDE SEQUENCE [LARGE SCALE GENOMIC DNA]</scope>
</reference>
<sequence>MENANKINISNNGFASISDLKLSAFLRTINPDSFQGVNRSGNKVHFLFSNTPDLSGLIEGYQFGKQFTFSPLAFSNNIEQAKALVFGDYLPGRN</sequence>
<protein>
    <recommendedName>
        <fullName evidence="3">DUF5659 domain-containing protein</fullName>
    </recommendedName>
</protein>
<evidence type="ECO:0000313" key="2">
    <source>
        <dbReference type="Proteomes" id="UP000176424"/>
    </source>
</evidence>
<evidence type="ECO:0008006" key="3">
    <source>
        <dbReference type="Google" id="ProtNLM"/>
    </source>
</evidence>
<name>A0A1F4ZR52_9BACT</name>
<organism evidence="1 2">
    <name type="scientific">Candidatus Amesbacteria bacterium RIFOXYB1_FULL_44_23</name>
    <dbReference type="NCBI Taxonomy" id="1797263"/>
    <lineage>
        <taxon>Bacteria</taxon>
        <taxon>Candidatus Amesiibacteriota</taxon>
    </lineage>
</organism>
<accession>A0A1F4ZR52</accession>
<gene>
    <name evidence="1" type="ORF">A2397_03690</name>
</gene>
<dbReference type="EMBL" id="MEXR01000060">
    <property type="protein sequence ID" value="OGD08306.1"/>
    <property type="molecule type" value="Genomic_DNA"/>
</dbReference>
<evidence type="ECO:0000313" key="1">
    <source>
        <dbReference type="EMBL" id="OGD08306.1"/>
    </source>
</evidence>
<comment type="caution">
    <text evidence="1">The sequence shown here is derived from an EMBL/GenBank/DDBJ whole genome shotgun (WGS) entry which is preliminary data.</text>
</comment>
<dbReference type="AlphaFoldDB" id="A0A1F4ZR52"/>
<dbReference type="STRING" id="1797263.A2397_03690"/>
<dbReference type="Proteomes" id="UP000176424">
    <property type="component" value="Unassembled WGS sequence"/>
</dbReference>